<evidence type="ECO:0000256" key="3">
    <source>
        <dbReference type="ARBA" id="ARBA00023125"/>
    </source>
</evidence>
<dbReference type="InterPro" id="IPR011010">
    <property type="entry name" value="DNA_brk_join_enz"/>
</dbReference>
<dbReference type="Gene3D" id="3.30.160.390">
    <property type="entry name" value="Integrase, DNA-binding domain"/>
    <property type="match status" value="1"/>
</dbReference>
<keyword evidence="3" id="KW-0238">DNA-binding</keyword>
<evidence type="ECO:0000313" key="6">
    <source>
        <dbReference type="EMBL" id="MCW3172817.1"/>
    </source>
</evidence>
<keyword evidence="2" id="KW-0229">DNA integration</keyword>
<dbReference type="RefSeq" id="WP_264726335.1">
    <property type="nucleotide sequence ID" value="NZ_JAPDMX010000024.1"/>
</dbReference>
<comment type="similarity">
    <text evidence="1">Belongs to the 'phage' integrase family.</text>
</comment>
<dbReference type="PANTHER" id="PTHR30629:SF2">
    <property type="entry name" value="PROPHAGE INTEGRASE INTS-RELATED"/>
    <property type="match status" value="1"/>
</dbReference>
<dbReference type="Pfam" id="PF13356">
    <property type="entry name" value="Arm-DNA-bind_3"/>
    <property type="match status" value="1"/>
</dbReference>
<proteinExistence type="inferred from homology"/>
<dbReference type="InterPro" id="IPR025166">
    <property type="entry name" value="Integrase_DNA_bind_dom"/>
</dbReference>
<sequence>MAGKDKLNNTALDKLLKESITKAVTHSDGLGLSVRVRPSKTDKQNNMNWLYRYRIGDRTTSPQTIVLGNYPDLSLAKARKKRDECRAWLADNKDPKFEIALAIDKTIKPITVADALNFWIDEYAIGKRTNALKHRQQFNKWLVPALGHLPLSSIKKSHWIKTIRKRSKQYPVAAGYVLRNLQQALKYCSKKGYEIDRSVFDIDLDDIDAKKQNKRSQRLVEDDSWQRLEDLVKWLDTGNMMPYYRNLTLLLISFGCRTQEVRLAESKEFNFDTQVWTVPAAHNKTRDKDQAKGQSGEIKRPIPQALIPMLKSLCEQHKDGYLLGELKNSEAVSGWGGKVYKLLGHEDAWSLHDLRRTVATGLNDMGIAPHVVEALLGHSIQGVAGIYNRSQYLPEKLDALNKWQDRLALLRGDTNNVVMLGRVSGEAKKGRS</sequence>
<evidence type="ECO:0000256" key="2">
    <source>
        <dbReference type="ARBA" id="ARBA00022908"/>
    </source>
</evidence>
<reference evidence="6" key="1">
    <citation type="submission" date="2022-10" db="EMBL/GenBank/DDBJ databases">
        <title>Shewanella flava sp. nov, isolated from the estuary of the Fenhe River into the Yellow River.</title>
        <authorList>
            <person name="Li Y."/>
        </authorList>
    </citation>
    <scope>NUCLEOTIDE SEQUENCE</scope>
    <source>
        <strain evidence="6">FYR11-62</strain>
    </source>
</reference>
<evidence type="ECO:0000256" key="1">
    <source>
        <dbReference type="ARBA" id="ARBA00008857"/>
    </source>
</evidence>
<protein>
    <submittedName>
        <fullName evidence="6">Tyrosine-type recombinase/integrase</fullName>
    </submittedName>
</protein>
<dbReference type="Gene3D" id="1.10.443.10">
    <property type="entry name" value="Intergrase catalytic core"/>
    <property type="match status" value="1"/>
</dbReference>
<keyword evidence="4" id="KW-0233">DNA recombination</keyword>
<dbReference type="EMBL" id="JAPDMX010000024">
    <property type="protein sequence ID" value="MCW3172817.1"/>
    <property type="molecule type" value="Genomic_DNA"/>
</dbReference>
<dbReference type="Pfam" id="PF00589">
    <property type="entry name" value="Phage_integrase"/>
    <property type="match status" value="1"/>
</dbReference>
<organism evidence="6 7">
    <name type="scientific">Shewanella subflava</name>
    <dbReference type="NCBI Taxonomy" id="2986476"/>
    <lineage>
        <taxon>Bacteria</taxon>
        <taxon>Pseudomonadati</taxon>
        <taxon>Pseudomonadota</taxon>
        <taxon>Gammaproteobacteria</taxon>
        <taxon>Alteromonadales</taxon>
        <taxon>Shewanellaceae</taxon>
        <taxon>Shewanella</taxon>
    </lineage>
</organism>
<dbReference type="SUPFAM" id="SSF56349">
    <property type="entry name" value="DNA breaking-rejoining enzymes"/>
    <property type="match status" value="1"/>
</dbReference>
<dbReference type="Proteomes" id="UP001163714">
    <property type="component" value="Unassembled WGS sequence"/>
</dbReference>
<dbReference type="PANTHER" id="PTHR30629">
    <property type="entry name" value="PROPHAGE INTEGRASE"/>
    <property type="match status" value="1"/>
</dbReference>
<evidence type="ECO:0000259" key="5">
    <source>
        <dbReference type="PROSITE" id="PS51898"/>
    </source>
</evidence>
<keyword evidence="7" id="KW-1185">Reference proteome</keyword>
<dbReference type="InterPro" id="IPR002104">
    <property type="entry name" value="Integrase_catalytic"/>
</dbReference>
<accession>A0ABT3I9T1</accession>
<dbReference type="InterPro" id="IPR010998">
    <property type="entry name" value="Integrase_recombinase_N"/>
</dbReference>
<dbReference type="Gene3D" id="1.10.150.130">
    <property type="match status" value="1"/>
</dbReference>
<gene>
    <name evidence="6" type="ORF">OHT75_10030</name>
</gene>
<evidence type="ECO:0000256" key="4">
    <source>
        <dbReference type="ARBA" id="ARBA00023172"/>
    </source>
</evidence>
<evidence type="ECO:0000313" key="7">
    <source>
        <dbReference type="Proteomes" id="UP001163714"/>
    </source>
</evidence>
<dbReference type="CDD" id="cd00801">
    <property type="entry name" value="INT_P4_C"/>
    <property type="match status" value="1"/>
</dbReference>
<dbReference type="InterPro" id="IPR038488">
    <property type="entry name" value="Integrase_DNA-bd_sf"/>
</dbReference>
<comment type="caution">
    <text evidence="6">The sequence shown here is derived from an EMBL/GenBank/DDBJ whole genome shotgun (WGS) entry which is preliminary data.</text>
</comment>
<dbReference type="InterPro" id="IPR013762">
    <property type="entry name" value="Integrase-like_cat_sf"/>
</dbReference>
<dbReference type="InterPro" id="IPR050808">
    <property type="entry name" value="Phage_Integrase"/>
</dbReference>
<dbReference type="PROSITE" id="PS51898">
    <property type="entry name" value="TYR_RECOMBINASE"/>
    <property type="match status" value="1"/>
</dbReference>
<feature type="domain" description="Tyr recombinase" evidence="5">
    <location>
        <begin position="214"/>
        <end position="402"/>
    </location>
</feature>
<name>A0ABT3I9T1_9GAMM</name>